<dbReference type="Proteomes" id="UP001055108">
    <property type="component" value="Unassembled WGS sequence"/>
</dbReference>
<dbReference type="PANTHER" id="PTHR21015">
    <property type="entry name" value="UDP-N-ACETYLGLUCOSAMINE--N-ACETYLMURAMYL-(PENTAPEPTIDE) PYROPHOSPHORYL-UNDECAPRENOL N-ACETYLGLUCOSAMINE TRANSFERASE 1"/>
    <property type="match status" value="1"/>
</dbReference>
<keyword evidence="4" id="KW-1185">Reference proteome</keyword>
<protein>
    <submittedName>
        <fullName evidence="3">UDP-N-acetylglucosamine--N-acetylmuramyl-(Pentapeptide) pyrophosphoryl-undecaprenol N-acetylglucosamine transferase</fullName>
    </submittedName>
</protein>
<evidence type="ECO:0000259" key="2">
    <source>
        <dbReference type="Pfam" id="PF04101"/>
    </source>
</evidence>
<dbReference type="SUPFAM" id="SSF53756">
    <property type="entry name" value="UDP-Glycosyltransferase/glycogen phosphorylase"/>
    <property type="match status" value="1"/>
</dbReference>
<dbReference type="GO" id="GO:0016758">
    <property type="term" value="F:hexosyltransferase activity"/>
    <property type="evidence" value="ECO:0007669"/>
    <property type="project" value="InterPro"/>
</dbReference>
<reference evidence="3" key="1">
    <citation type="journal article" date="2016" name="Front. Microbiol.">
        <title>Genome Sequence of the Piezophilic, Mesophilic Sulfate-Reducing Bacterium Desulfovibrio indicus J2T.</title>
        <authorList>
            <person name="Cao J."/>
            <person name="Maignien L."/>
            <person name="Shao Z."/>
            <person name="Alain K."/>
            <person name="Jebbar M."/>
        </authorList>
    </citation>
    <scope>NUCLEOTIDE SEQUENCE</scope>
    <source>
        <strain evidence="3">NBRC 103626</strain>
    </source>
</reference>
<dbReference type="PANTHER" id="PTHR21015:SF28">
    <property type="entry name" value="SLL1722 PROTEIN"/>
    <property type="match status" value="1"/>
</dbReference>
<dbReference type="InterPro" id="IPR007235">
    <property type="entry name" value="Glyco_trans_28_C"/>
</dbReference>
<feature type="compositionally biased region" description="Low complexity" evidence="1">
    <location>
        <begin position="335"/>
        <end position="346"/>
    </location>
</feature>
<dbReference type="Gene3D" id="3.40.50.2000">
    <property type="entry name" value="Glycogen Phosphorylase B"/>
    <property type="match status" value="1"/>
</dbReference>
<name>A0AA37HN69_9HYPH</name>
<accession>A0AA37HN69</accession>
<dbReference type="InterPro" id="IPR011330">
    <property type="entry name" value="Glyco_hydro/deAcase_b/a-brl"/>
</dbReference>
<proteinExistence type="predicted"/>
<evidence type="ECO:0000313" key="4">
    <source>
        <dbReference type="Proteomes" id="UP001055108"/>
    </source>
</evidence>
<dbReference type="Pfam" id="PF04101">
    <property type="entry name" value="Glyco_tran_28_C"/>
    <property type="match status" value="1"/>
</dbReference>
<gene>
    <name evidence="3" type="primary">murG_1</name>
    <name evidence="3" type="ORF">NBEOAGPD_1796</name>
</gene>
<organism evidence="3 4">
    <name type="scientific">Methylobacterium gregans</name>
    <dbReference type="NCBI Taxonomy" id="374424"/>
    <lineage>
        <taxon>Bacteria</taxon>
        <taxon>Pseudomonadati</taxon>
        <taxon>Pseudomonadota</taxon>
        <taxon>Alphaproteobacteria</taxon>
        <taxon>Hyphomicrobiales</taxon>
        <taxon>Methylobacteriaceae</taxon>
        <taxon>Methylobacterium</taxon>
    </lineage>
</organism>
<dbReference type="Gene3D" id="3.20.20.370">
    <property type="entry name" value="Glycoside hydrolase/deacetylase"/>
    <property type="match status" value="1"/>
</dbReference>
<dbReference type="GO" id="GO:0005975">
    <property type="term" value="P:carbohydrate metabolic process"/>
    <property type="evidence" value="ECO:0007669"/>
    <property type="project" value="InterPro"/>
</dbReference>
<dbReference type="CDD" id="cd10928">
    <property type="entry name" value="CE4_u4"/>
    <property type="match status" value="1"/>
</dbReference>
<dbReference type="AlphaFoldDB" id="A0AA37HN69"/>
<reference evidence="3" key="2">
    <citation type="submission" date="2021-08" db="EMBL/GenBank/DDBJ databases">
        <authorList>
            <person name="Tani A."/>
            <person name="Ola A."/>
            <person name="Ogura Y."/>
            <person name="Katsura K."/>
            <person name="Hayashi T."/>
        </authorList>
    </citation>
    <scope>NUCLEOTIDE SEQUENCE</scope>
    <source>
        <strain evidence="3">NBRC 103626</strain>
    </source>
</reference>
<dbReference type="SUPFAM" id="SSF88713">
    <property type="entry name" value="Glycoside hydrolase/deacetylase"/>
    <property type="match status" value="1"/>
</dbReference>
<dbReference type="EMBL" id="BPQM01000038">
    <property type="protein sequence ID" value="GJD78579.1"/>
    <property type="molecule type" value="Genomic_DNA"/>
</dbReference>
<feature type="domain" description="Glycosyl transferase family 28 C-terminal" evidence="2">
    <location>
        <begin position="183"/>
        <end position="258"/>
    </location>
</feature>
<comment type="caution">
    <text evidence="3">The sequence shown here is derived from an EMBL/GenBank/DDBJ whole genome shotgun (WGS) entry which is preliminary data.</text>
</comment>
<keyword evidence="3" id="KW-0808">Transferase</keyword>
<feature type="region of interest" description="Disordered" evidence="1">
    <location>
        <begin position="287"/>
        <end position="352"/>
    </location>
</feature>
<evidence type="ECO:0000313" key="3">
    <source>
        <dbReference type="EMBL" id="GJD78579.1"/>
    </source>
</evidence>
<dbReference type="InterPro" id="IPR049591">
    <property type="entry name" value="CE4_u4-like"/>
</dbReference>
<sequence>MLLGALEETAPHVLITELFPFGRRALAGEFLALVEAARARTPRPRVLASIRDILVAPEKPGRVAEAHARVAALYDGVLVHADPMLAPLDASWPVDEALAERLQYTGYVDEGGPVPAVARRAGILVSAGSSAAGLGMLAAAAGAARLRPDLGWRILAGHGVPEADVSALAAGLPPGTVERARPDYRALLARAALAVSQCGYNTAVDLLATGTPAVLVPFEAGRETEQRLRAELFAERGLARVVAEAGLDADALLRAIAEAPRAPLPPHGLALDGAARTVALAEARKGTPYPQLLPPPCAGEGGPAVRPGRERGPQIQVGARPSCRAQPDPAPSLPSPASLRSAPSPAEGGGRTTLDRLRVALDARAEAGAPVSVWWRDDDAVAATPALDRLLALSEACDAPLLLAAIPAGIAPSLGPRLDAAPGVRLAVHGLSHANHAPPGEKASEFGPHRPPAALVADAREGLRRAREHLPEDALLPVFVPPWNRLAPDLAAALPDLGYAGLSAAPPRQAAPDRPDLVRADIHIDPIDWRGTRSLADPERLVDNLVARLGAGDPVGILTHHLAHDAALWAFLEALLPLLFGHPAVTVLDPRHLFAPPPVDAGAAPWSRRQARAS</sequence>
<evidence type="ECO:0000256" key="1">
    <source>
        <dbReference type="SAM" id="MobiDB-lite"/>
    </source>
</evidence>